<dbReference type="EMBL" id="BSUJ01000001">
    <property type="protein sequence ID" value="GMA21573.1"/>
    <property type="molecule type" value="Genomic_DNA"/>
</dbReference>
<dbReference type="RefSeq" id="WP_241443489.1">
    <property type="nucleotide sequence ID" value="NZ_BSUJ01000001.1"/>
</dbReference>
<reference evidence="3" key="1">
    <citation type="journal article" date="2019" name="Int. J. Syst. Evol. Microbiol.">
        <title>The Global Catalogue of Microorganisms (GCM) 10K type strain sequencing project: providing services to taxonomists for standard genome sequencing and annotation.</title>
        <authorList>
            <consortium name="The Broad Institute Genomics Platform"/>
            <consortium name="The Broad Institute Genome Sequencing Center for Infectious Disease"/>
            <person name="Wu L."/>
            <person name="Ma J."/>
        </authorList>
    </citation>
    <scope>NUCLEOTIDE SEQUENCE [LARGE SCALE GENOMIC DNA]</scope>
    <source>
        <strain evidence="3">NBRC 105830</strain>
    </source>
</reference>
<dbReference type="PANTHER" id="PTHR36456">
    <property type="entry name" value="UPF0232 PROTEIN SCO3875"/>
    <property type="match status" value="1"/>
</dbReference>
<proteinExistence type="predicted"/>
<feature type="compositionally biased region" description="Basic and acidic residues" evidence="1">
    <location>
        <begin position="25"/>
        <end position="41"/>
    </location>
</feature>
<feature type="compositionally biased region" description="Basic residues" evidence="1">
    <location>
        <begin position="57"/>
        <end position="73"/>
    </location>
</feature>
<organism evidence="2 3">
    <name type="scientific">Arsenicicoccus piscis</name>
    <dbReference type="NCBI Taxonomy" id="673954"/>
    <lineage>
        <taxon>Bacteria</taxon>
        <taxon>Bacillati</taxon>
        <taxon>Actinomycetota</taxon>
        <taxon>Actinomycetes</taxon>
        <taxon>Micrococcales</taxon>
        <taxon>Intrasporangiaceae</taxon>
        <taxon>Arsenicicoccus</taxon>
    </lineage>
</organism>
<comment type="caution">
    <text evidence="2">The sequence shown here is derived from an EMBL/GenBank/DDBJ whole genome shotgun (WGS) entry which is preliminary data.</text>
</comment>
<name>A0ABQ6HUN5_9MICO</name>
<evidence type="ECO:0000256" key="1">
    <source>
        <dbReference type="SAM" id="MobiDB-lite"/>
    </source>
</evidence>
<evidence type="ECO:0008006" key="4">
    <source>
        <dbReference type="Google" id="ProtNLM"/>
    </source>
</evidence>
<accession>A0ABQ6HUN5</accession>
<dbReference type="InterPro" id="IPR007922">
    <property type="entry name" value="DciA-like"/>
</dbReference>
<evidence type="ECO:0000313" key="2">
    <source>
        <dbReference type="EMBL" id="GMA21573.1"/>
    </source>
</evidence>
<feature type="compositionally biased region" description="Low complexity" evidence="1">
    <location>
        <begin position="42"/>
        <end position="56"/>
    </location>
</feature>
<sequence>MSPATNPPDGTDLTDPAPSDVPVADLERDRLAAKPDPRADPDNAATAAAAALARARAAAKAKGLRPGMKPKPRLRNEVNEVRRTGAGKDDRDPLAIADSLDHLLGERGWQTEVAVGSVLGRWDQIVGGDVAQHSEPVSFIDGVLTVRASSTAWATQIRYLTSQVLGRMNAELGADTVVELRVVGPATPTWRYGRRAAQGRGPRDTYG</sequence>
<gene>
    <name evidence="2" type="ORF">GCM10025862_35940</name>
</gene>
<keyword evidence="3" id="KW-1185">Reference proteome</keyword>
<dbReference type="Pfam" id="PF05258">
    <property type="entry name" value="DciA"/>
    <property type="match status" value="1"/>
</dbReference>
<feature type="region of interest" description="Disordered" evidence="1">
    <location>
        <begin position="1"/>
        <end position="93"/>
    </location>
</feature>
<evidence type="ECO:0000313" key="3">
    <source>
        <dbReference type="Proteomes" id="UP001157109"/>
    </source>
</evidence>
<dbReference type="Proteomes" id="UP001157109">
    <property type="component" value="Unassembled WGS sequence"/>
</dbReference>
<feature type="compositionally biased region" description="Basic and acidic residues" evidence="1">
    <location>
        <begin position="74"/>
        <end position="93"/>
    </location>
</feature>
<protein>
    <recommendedName>
        <fullName evidence="4">DUF721 domain-containing protein</fullName>
    </recommendedName>
</protein>
<dbReference type="PANTHER" id="PTHR36456:SF1">
    <property type="entry name" value="UPF0232 PROTEIN SCO3875"/>
    <property type="match status" value="1"/>
</dbReference>